<name>A0AAE1ML29_9FABA</name>
<evidence type="ECO:0000313" key="1">
    <source>
        <dbReference type="EMBL" id="KAK4264401.1"/>
    </source>
</evidence>
<organism evidence="1 2">
    <name type="scientific">Acacia crassicarpa</name>
    <name type="common">northern wattle</name>
    <dbReference type="NCBI Taxonomy" id="499986"/>
    <lineage>
        <taxon>Eukaryota</taxon>
        <taxon>Viridiplantae</taxon>
        <taxon>Streptophyta</taxon>
        <taxon>Embryophyta</taxon>
        <taxon>Tracheophyta</taxon>
        <taxon>Spermatophyta</taxon>
        <taxon>Magnoliopsida</taxon>
        <taxon>eudicotyledons</taxon>
        <taxon>Gunneridae</taxon>
        <taxon>Pentapetalae</taxon>
        <taxon>rosids</taxon>
        <taxon>fabids</taxon>
        <taxon>Fabales</taxon>
        <taxon>Fabaceae</taxon>
        <taxon>Caesalpinioideae</taxon>
        <taxon>mimosoid clade</taxon>
        <taxon>Acacieae</taxon>
        <taxon>Acacia</taxon>
    </lineage>
</organism>
<dbReference type="AlphaFoldDB" id="A0AAE1ML29"/>
<dbReference type="PANTHER" id="PTHR38224:SF1">
    <property type="entry name" value="PHLOEM SPECIFIC PROTEIN"/>
    <property type="match status" value="1"/>
</dbReference>
<proteinExistence type="predicted"/>
<reference evidence="1" key="1">
    <citation type="submission" date="2023-10" db="EMBL/GenBank/DDBJ databases">
        <title>Chromosome-level genome of the transformable northern wattle, Acacia crassicarpa.</title>
        <authorList>
            <person name="Massaro I."/>
            <person name="Sinha N.R."/>
            <person name="Poethig S."/>
            <person name="Leichty A.R."/>
        </authorList>
    </citation>
    <scope>NUCLEOTIDE SEQUENCE</scope>
    <source>
        <strain evidence="1">Acra3RX</strain>
        <tissue evidence="1">Leaf</tissue>
    </source>
</reference>
<gene>
    <name evidence="1" type="ORF">QN277_025581</name>
</gene>
<dbReference type="Proteomes" id="UP001293593">
    <property type="component" value="Unassembled WGS sequence"/>
</dbReference>
<protein>
    <submittedName>
        <fullName evidence="1">Uncharacterized protein</fullName>
    </submittedName>
</protein>
<sequence length="107" mass="13078">MLNSRDYHNHISHVHRTPSVLTDVPRYPNAYEAFNKRVVVEEDQGPYYPNHHHHHHPEERERVEVVEYERADNYGNSEVVYEETNVETDRYGNPRRNKLYKWKTYRD</sequence>
<dbReference type="EMBL" id="JAWXYG010000008">
    <property type="protein sequence ID" value="KAK4264401.1"/>
    <property type="molecule type" value="Genomic_DNA"/>
</dbReference>
<dbReference type="PANTHER" id="PTHR38224">
    <property type="entry name" value="PHLOEM SPECIFIC PROTEIN"/>
    <property type="match status" value="1"/>
</dbReference>
<keyword evidence="2" id="KW-1185">Reference proteome</keyword>
<accession>A0AAE1ML29</accession>
<evidence type="ECO:0000313" key="2">
    <source>
        <dbReference type="Proteomes" id="UP001293593"/>
    </source>
</evidence>
<comment type="caution">
    <text evidence="1">The sequence shown here is derived from an EMBL/GenBank/DDBJ whole genome shotgun (WGS) entry which is preliminary data.</text>
</comment>